<dbReference type="SUPFAM" id="SSF55718">
    <property type="entry name" value="SCP-like"/>
    <property type="match status" value="1"/>
</dbReference>
<dbReference type="Gene3D" id="3.40.630.30">
    <property type="match status" value="2"/>
</dbReference>
<protein>
    <submittedName>
        <fullName evidence="3">Acetyltransferase</fullName>
    </submittedName>
</protein>
<sequence length="399" mass="43305">MALEVRTARDEDREAMHHVGQQGFAARPADYDEKSDRSATPLDRRLVAVEGERIVGRLAVWELGQWFGGRQVPMGGIGGVAVAPDFRGKGVATALLHQVVAAMRERGEVLSTLYPMNHTLYRRHGWETAGSYPEQSLDLRALTALPKPSRQIDIRPTAEGDLLAVSRLHEDVSRDEPGNVFHGSVFAARRLLGYAGIQEGYVAETDGAVTGLLILTRSDAPKGDQGFYTLSINQLVAADLDSELALLRLVAAHYPVAREVTLVVPPHAALTTLLGERDLRPAGQGWSWMTRLVDAAGAVAARSYAAEVDVEVHLDIEDSVAPWNAGPHVLRVKDGQGLLEPGGRGDVRLGIGRLASLYTGWAAPRRLARLGLLPGAGEQDLLGLDRTFSSRTPWSRDFF</sequence>
<dbReference type="AlphaFoldDB" id="A0A927N304"/>
<dbReference type="InterPro" id="IPR000182">
    <property type="entry name" value="GNAT_dom"/>
</dbReference>
<name>A0A927N304_9ACTN</name>
<dbReference type="InterPro" id="IPR051554">
    <property type="entry name" value="Acetyltransferase_Eis"/>
</dbReference>
<dbReference type="InterPro" id="IPR036527">
    <property type="entry name" value="SCP2_sterol-bd_dom_sf"/>
</dbReference>
<dbReference type="PANTHER" id="PTHR37817:SF1">
    <property type="entry name" value="N-ACETYLTRANSFERASE EIS"/>
    <property type="match status" value="1"/>
</dbReference>
<feature type="region of interest" description="Disordered" evidence="1">
    <location>
        <begin position="1"/>
        <end position="37"/>
    </location>
</feature>
<dbReference type="PROSITE" id="PS51186">
    <property type="entry name" value="GNAT"/>
    <property type="match status" value="1"/>
</dbReference>
<keyword evidence="4" id="KW-1185">Reference proteome</keyword>
<dbReference type="GO" id="GO:0030649">
    <property type="term" value="P:aminoglycoside antibiotic catabolic process"/>
    <property type="evidence" value="ECO:0007669"/>
    <property type="project" value="TreeGrafter"/>
</dbReference>
<dbReference type="EMBL" id="JADBEM010000001">
    <property type="protein sequence ID" value="MBE1611144.1"/>
    <property type="molecule type" value="Genomic_DNA"/>
</dbReference>
<evidence type="ECO:0000313" key="4">
    <source>
        <dbReference type="Proteomes" id="UP000638648"/>
    </source>
</evidence>
<dbReference type="RefSeq" id="WP_192754401.1">
    <property type="nucleotide sequence ID" value="NZ_BAABJL010000042.1"/>
</dbReference>
<dbReference type="Pfam" id="PF13530">
    <property type="entry name" value="SCP2_2"/>
    <property type="match status" value="1"/>
</dbReference>
<dbReference type="Pfam" id="PF13527">
    <property type="entry name" value="Acetyltransf_9"/>
    <property type="match status" value="1"/>
</dbReference>
<dbReference type="Gene3D" id="3.30.1050.10">
    <property type="entry name" value="SCP2 sterol-binding domain"/>
    <property type="match status" value="1"/>
</dbReference>
<gene>
    <name evidence="3" type="ORF">HEB94_007992</name>
</gene>
<comment type="caution">
    <text evidence="3">The sequence shown here is derived from an EMBL/GenBank/DDBJ whole genome shotgun (WGS) entry which is preliminary data.</text>
</comment>
<dbReference type="PANTHER" id="PTHR37817">
    <property type="entry name" value="N-ACETYLTRANSFERASE EIS"/>
    <property type="match status" value="1"/>
</dbReference>
<dbReference type="CDD" id="cd04301">
    <property type="entry name" value="NAT_SF"/>
    <property type="match status" value="1"/>
</dbReference>
<proteinExistence type="predicted"/>
<dbReference type="InterPro" id="IPR016181">
    <property type="entry name" value="Acyl_CoA_acyltransferase"/>
</dbReference>
<evidence type="ECO:0000256" key="1">
    <source>
        <dbReference type="SAM" id="MobiDB-lite"/>
    </source>
</evidence>
<accession>A0A927N304</accession>
<dbReference type="InterPro" id="IPR041380">
    <property type="entry name" value="Acetyltransf_17"/>
</dbReference>
<dbReference type="Proteomes" id="UP000638648">
    <property type="component" value="Unassembled WGS sequence"/>
</dbReference>
<reference evidence="3" key="1">
    <citation type="submission" date="2020-10" db="EMBL/GenBank/DDBJ databases">
        <title>Sequencing the genomes of 1000 actinobacteria strains.</title>
        <authorList>
            <person name="Klenk H.-P."/>
        </authorList>
    </citation>
    <scope>NUCLEOTIDE SEQUENCE</scope>
    <source>
        <strain evidence="3">DSM 45354</strain>
    </source>
</reference>
<dbReference type="SUPFAM" id="SSF55729">
    <property type="entry name" value="Acyl-CoA N-acyltransferases (Nat)"/>
    <property type="match status" value="1"/>
</dbReference>
<evidence type="ECO:0000313" key="3">
    <source>
        <dbReference type="EMBL" id="MBE1611144.1"/>
    </source>
</evidence>
<evidence type="ECO:0000259" key="2">
    <source>
        <dbReference type="PROSITE" id="PS51186"/>
    </source>
</evidence>
<dbReference type="InterPro" id="IPR025559">
    <property type="entry name" value="Eis_dom"/>
</dbReference>
<dbReference type="Pfam" id="PF17668">
    <property type="entry name" value="Acetyltransf_17"/>
    <property type="match status" value="1"/>
</dbReference>
<feature type="compositionally biased region" description="Basic and acidic residues" evidence="1">
    <location>
        <begin position="1"/>
        <end position="17"/>
    </location>
</feature>
<feature type="domain" description="N-acetyltransferase" evidence="2">
    <location>
        <begin position="3"/>
        <end position="148"/>
    </location>
</feature>
<dbReference type="GO" id="GO:0034069">
    <property type="term" value="F:aminoglycoside N-acetyltransferase activity"/>
    <property type="evidence" value="ECO:0007669"/>
    <property type="project" value="TreeGrafter"/>
</dbReference>
<organism evidence="3 4">
    <name type="scientific">Actinopolymorpha pittospori</name>
    <dbReference type="NCBI Taxonomy" id="648752"/>
    <lineage>
        <taxon>Bacteria</taxon>
        <taxon>Bacillati</taxon>
        <taxon>Actinomycetota</taxon>
        <taxon>Actinomycetes</taxon>
        <taxon>Propionibacteriales</taxon>
        <taxon>Actinopolymorphaceae</taxon>
        <taxon>Actinopolymorpha</taxon>
    </lineage>
</organism>